<comment type="cofactor">
    <cofactor evidence="1">
        <name>Mg(2+)</name>
        <dbReference type="ChEBI" id="CHEBI:18420"/>
    </cofactor>
</comment>
<evidence type="ECO:0000313" key="6">
    <source>
        <dbReference type="Proteomes" id="UP000614714"/>
    </source>
</evidence>
<dbReference type="CDD" id="cd02883">
    <property type="entry name" value="NUDIX_Hydrolase"/>
    <property type="match status" value="1"/>
</dbReference>
<feature type="domain" description="Nudix hydrolase" evidence="4">
    <location>
        <begin position="7"/>
        <end position="128"/>
    </location>
</feature>
<keyword evidence="3" id="KW-0460">Magnesium</keyword>
<evidence type="ECO:0000256" key="2">
    <source>
        <dbReference type="ARBA" id="ARBA00022801"/>
    </source>
</evidence>
<proteinExistence type="predicted"/>
<keyword evidence="2 5" id="KW-0378">Hydrolase</keyword>
<dbReference type="Gene3D" id="3.90.79.10">
    <property type="entry name" value="Nucleoside Triphosphate Pyrophosphohydrolase"/>
    <property type="match status" value="1"/>
</dbReference>
<dbReference type="Proteomes" id="UP000614714">
    <property type="component" value="Unassembled WGS sequence"/>
</dbReference>
<reference evidence="5 6" key="1">
    <citation type="submission" date="2020-12" db="EMBL/GenBank/DDBJ databases">
        <title>Geomonas sp. Red421, isolated from paddy soil.</title>
        <authorList>
            <person name="Xu Z."/>
            <person name="Zhang Z."/>
            <person name="Masuda Y."/>
            <person name="Itoh H."/>
            <person name="Senoo K."/>
        </authorList>
    </citation>
    <scope>NUCLEOTIDE SEQUENCE [LARGE SCALE GENOMIC DNA]</scope>
    <source>
        <strain evidence="5 6">Red421</strain>
    </source>
</reference>
<dbReference type="PROSITE" id="PS00893">
    <property type="entry name" value="NUDIX_BOX"/>
    <property type="match status" value="1"/>
</dbReference>
<dbReference type="PROSITE" id="PS51462">
    <property type="entry name" value="NUDIX"/>
    <property type="match status" value="1"/>
</dbReference>
<name>A0ABS0Y9J6_9BACT</name>
<protein>
    <submittedName>
        <fullName evidence="5">NUDIX hydrolase</fullName>
    </submittedName>
</protein>
<keyword evidence="6" id="KW-1185">Reference proteome</keyword>
<organism evidence="5 6">
    <name type="scientific">Geomonas anaerohicana</name>
    <dbReference type="NCBI Taxonomy" id="2798583"/>
    <lineage>
        <taxon>Bacteria</taxon>
        <taxon>Pseudomonadati</taxon>
        <taxon>Thermodesulfobacteriota</taxon>
        <taxon>Desulfuromonadia</taxon>
        <taxon>Geobacterales</taxon>
        <taxon>Geobacteraceae</taxon>
        <taxon>Geomonas</taxon>
    </lineage>
</organism>
<evidence type="ECO:0000256" key="3">
    <source>
        <dbReference type="ARBA" id="ARBA00022842"/>
    </source>
</evidence>
<dbReference type="PANTHER" id="PTHR43046">
    <property type="entry name" value="GDP-MANNOSE MANNOSYL HYDROLASE"/>
    <property type="match status" value="1"/>
</dbReference>
<evidence type="ECO:0000259" key="4">
    <source>
        <dbReference type="PROSITE" id="PS51462"/>
    </source>
</evidence>
<evidence type="ECO:0000313" key="5">
    <source>
        <dbReference type="EMBL" id="MBJ6748996.1"/>
    </source>
</evidence>
<dbReference type="Pfam" id="PF00293">
    <property type="entry name" value="NUDIX"/>
    <property type="match status" value="1"/>
</dbReference>
<comment type="caution">
    <text evidence="5">The sequence shown here is derived from an EMBL/GenBank/DDBJ whole genome shotgun (WGS) entry which is preliminary data.</text>
</comment>
<gene>
    <name evidence="5" type="ORF">JFN91_02095</name>
</gene>
<dbReference type="PANTHER" id="PTHR43046:SF12">
    <property type="entry name" value="GDP-MANNOSE MANNOSYL HYDROLASE"/>
    <property type="match status" value="1"/>
</dbReference>
<dbReference type="RefSeq" id="WP_199387553.1">
    <property type="nucleotide sequence ID" value="NZ_JAEMHL010000001.1"/>
</dbReference>
<dbReference type="EMBL" id="JAEMHL010000001">
    <property type="protein sequence ID" value="MBJ6748996.1"/>
    <property type="molecule type" value="Genomic_DNA"/>
</dbReference>
<dbReference type="InterPro" id="IPR000086">
    <property type="entry name" value="NUDIX_hydrolase_dom"/>
</dbReference>
<sequence length="164" mass="18282">MTEQKDPRHTVVVGCLVRNDENQVLLIRHRKRGWEIPQGRVEESEDLVAAVRREVAEEAGVDVEIGPLAAVWSMVSPTSALIFAFLGRYISGELNPTDDSEAATWVAAAEAVEMVTSPVMRERLAVLLNYDGGVSYRSYSLKPYHLHHERNLLAWPEPGSNCDV</sequence>
<dbReference type="InterPro" id="IPR015797">
    <property type="entry name" value="NUDIX_hydrolase-like_dom_sf"/>
</dbReference>
<dbReference type="InterPro" id="IPR020084">
    <property type="entry name" value="NUDIX_hydrolase_CS"/>
</dbReference>
<dbReference type="GO" id="GO:0016787">
    <property type="term" value="F:hydrolase activity"/>
    <property type="evidence" value="ECO:0007669"/>
    <property type="project" value="UniProtKB-KW"/>
</dbReference>
<accession>A0ABS0Y9J6</accession>
<evidence type="ECO:0000256" key="1">
    <source>
        <dbReference type="ARBA" id="ARBA00001946"/>
    </source>
</evidence>
<dbReference type="SUPFAM" id="SSF55811">
    <property type="entry name" value="Nudix"/>
    <property type="match status" value="1"/>
</dbReference>